<name>A0ABD1BNX5_CARAN</name>
<proteinExistence type="inferred from homology"/>
<feature type="coiled-coil region" evidence="2">
    <location>
        <begin position="363"/>
        <end position="427"/>
    </location>
</feature>
<dbReference type="AlphaFoldDB" id="A0ABD1BNX5"/>
<feature type="region of interest" description="Disordered" evidence="3">
    <location>
        <begin position="56"/>
        <end position="90"/>
    </location>
</feature>
<comment type="similarity">
    <text evidence="1">Belongs to the remorin family.</text>
</comment>
<evidence type="ECO:0000256" key="3">
    <source>
        <dbReference type="SAM" id="MobiDB-lite"/>
    </source>
</evidence>
<evidence type="ECO:0000256" key="1">
    <source>
        <dbReference type="ARBA" id="ARBA00005711"/>
    </source>
</evidence>
<evidence type="ECO:0000313" key="6">
    <source>
        <dbReference type="Proteomes" id="UP001558713"/>
    </source>
</evidence>
<evidence type="ECO:0000313" key="5">
    <source>
        <dbReference type="EMBL" id="KAL1218897.1"/>
    </source>
</evidence>
<dbReference type="EMBL" id="JBANAX010000194">
    <property type="protein sequence ID" value="KAL1218897.1"/>
    <property type="molecule type" value="Genomic_DNA"/>
</dbReference>
<evidence type="ECO:0000259" key="4">
    <source>
        <dbReference type="Pfam" id="PF03763"/>
    </source>
</evidence>
<dbReference type="PANTHER" id="PTHR31471">
    <property type="entry name" value="OS02G0116800 PROTEIN"/>
    <property type="match status" value="1"/>
</dbReference>
<organism evidence="5 6">
    <name type="scientific">Cardamine amara subsp. amara</name>
    <dbReference type="NCBI Taxonomy" id="228776"/>
    <lineage>
        <taxon>Eukaryota</taxon>
        <taxon>Viridiplantae</taxon>
        <taxon>Streptophyta</taxon>
        <taxon>Embryophyta</taxon>
        <taxon>Tracheophyta</taxon>
        <taxon>Spermatophyta</taxon>
        <taxon>Magnoliopsida</taxon>
        <taxon>eudicotyledons</taxon>
        <taxon>Gunneridae</taxon>
        <taxon>Pentapetalae</taxon>
        <taxon>rosids</taxon>
        <taxon>malvids</taxon>
        <taxon>Brassicales</taxon>
        <taxon>Brassicaceae</taxon>
        <taxon>Cardamineae</taxon>
        <taxon>Cardamine</taxon>
    </lineage>
</organism>
<keyword evidence="2" id="KW-0175">Coiled coil</keyword>
<comment type="caution">
    <text evidence="5">The sequence shown here is derived from an EMBL/GenBank/DDBJ whole genome shotgun (WGS) entry which is preliminary data.</text>
</comment>
<keyword evidence="6" id="KW-1185">Reference proteome</keyword>
<evidence type="ECO:0000256" key="2">
    <source>
        <dbReference type="SAM" id="Coils"/>
    </source>
</evidence>
<dbReference type="Pfam" id="PF03763">
    <property type="entry name" value="Remorin_C"/>
    <property type="match status" value="1"/>
</dbReference>
<sequence length="448" mass="51107">MNITRNNSSKLHLQTQLLFPPIMEKNSEVSTNPFAEDSLTSRINLKETTDFIKSLPISSNQSSSSSEMANERRQSFSSQKSIGEGRSSGQRRLMLMESPCTPGRGVFSFSSNVSGRRRNFPSKWIDAEKWVTSGHDSPAHSLKNTQISNSQFDGFKHQVEVVYSEKSRVMEECFNGSVSLSPQDLILKNKLANEVPQILPSTEGFIFKDSDKFLRYEEQEAQIQHRDIGTEMTPIGSLATSRCNTPFKSTSPARHNTPSQLSGPLTETKNVIDISEFADKLRLSGSTVSQYNNNSVTCHWNSREEEEEEISKSLRHFNMESELRRSVSESKAALWDDEDDKIKFCQRYQREEAKIQAWVNLENAKAEAQSRKLEVKIQKMRSNLEEKLMKRIDMVHRRAEDWRATARQQHVEQMQRAAETARKLTNRRGYLVTGRSSCGCLPCNSTCR</sequence>
<feature type="compositionally biased region" description="Low complexity" evidence="3">
    <location>
        <begin position="56"/>
        <end position="66"/>
    </location>
</feature>
<protein>
    <recommendedName>
        <fullName evidence="4">Remorin C-terminal domain-containing protein</fullName>
    </recommendedName>
</protein>
<dbReference type="Proteomes" id="UP001558713">
    <property type="component" value="Unassembled WGS sequence"/>
</dbReference>
<accession>A0ABD1BNX5</accession>
<dbReference type="InterPro" id="IPR005516">
    <property type="entry name" value="Remorin_C"/>
</dbReference>
<dbReference type="PANTHER" id="PTHR31471:SF3">
    <property type="entry name" value="OS11G0616300 PROTEIN"/>
    <property type="match status" value="1"/>
</dbReference>
<reference evidence="5 6" key="1">
    <citation type="submission" date="2024-04" db="EMBL/GenBank/DDBJ databases">
        <title>Genome assembly C_amara_ONT_v2.</title>
        <authorList>
            <person name="Yant L."/>
            <person name="Moore C."/>
            <person name="Slenker M."/>
        </authorList>
    </citation>
    <scope>NUCLEOTIDE SEQUENCE [LARGE SCALE GENOMIC DNA]</scope>
    <source>
        <tissue evidence="5">Leaf</tissue>
    </source>
</reference>
<feature type="domain" description="Remorin C-terminal" evidence="4">
    <location>
        <begin position="328"/>
        <end position="427"/>
    </location>
</feature>
<gene>
    <name evidence="5" type="ORF">V5N11_010783</name>
</gene>